<evidence type="ECO:0000256" key="6">
    <source>
        <dbReference type="ARBA" id="ARBA00023002"/>
    </source>
</evidence>
<dbReference type="InterPro" id="IPR050281">
    <property type="entry name" value="Flavin_monoamine_oxidase"/>
</dbReference>
<keyword evidence="5" id="KW-0274">FAD</keyword>
<dbReference type="Proteomes" id="UP000594638">
    <property type="component" value="Unassembled WGS sequence"/>
</dbReference>
<evidence type="ECO:0000256" key="5">
    <source>
        <dbReference type="ARBA" id="ARBA00022827"/>
    </source>
</evidence>
<evidence type="ECO:0000259" key="8">
    <source>
        <dbReference type="Pfam" id="PF01593"/>
    </source>
</evidence>
<reference evidence="9 10" key="1">
    <citation type="submission" date="2019-12" db="EMBL/GenBank/DDBJ databases">
        <authorList>
            <person name="Alioto T."/>
            <person name="Alioto T."/>
            <person name="Gomez Garrido J."/>
        </authorList>
    </citation>
    <scope>NUCLEOTIDE SEQUENCE [LARGE SCALE GENOMIC DNA]</scope>
</reference>
<protein>
    <submittedName>
        <fullName evidence="9">Polyamine oxidase 1</fullName>
    </submittedName>
</protein>
<gene>
    <name evidence="9" type="ORF">OLEA9_A054788</name>
</gene>
<comment type="cofactor">
    <cofactor evidence="1">
        <name>FAD</name>
        <dbReference type="ChEBI" id="CHEBI:57692"/>
    </cofactor>
</comment>
<dbReference type="SUPFAM" id="SSF54373">
    <property type="entry name" value="FAD-linked reductases, C-terminal domain"/>
    <property type="match status" value="1"/>
</dbReference>
<sequence>METTTRCSVVIVGAGISGISAAKLLAENGVEDVVILEAADRIGGRIRKEEFGGVTVELGAGWIAGVGGKQSNPVWELARQSNLRTCFSDYSNARYNIYDDSGKIFPSGIAADSYKKAVESAIWKLRNEESNRDADVSVLAETPTVPKTPIELAIDFILHDFEMAEVEPISTYVDFGEREFLVADERGYECLLYKLAENFLFTSEGKILDSRLNLNKVVRELQHSRNGVSVKTEDGCIYEANYVILSVSIGVLQSDFISFKPPLPKWKTEAITNCDIMVYTKVFLKFPHKFWPCGPEKEFFIYASERRGYYTFWQHMENAYPESNILVVTLTNGESKCVEAQSDQQTMKEAMEVLRKMFGSDIPDAIDILVPRWWNNRFQRGSYSNYPIYINHQLIDDIKAPLGRIYFTGEHTNKKFNGYVHGAYFSGIETSEALLEEMRMEKERNGENQAFLVEPLLALTGSLTLAQPDVVSNHHKFDMPRQRFLHSSSKPKLPEAIL</sequence>
<dbReference type="SUPFAM" id="SSF51905">
    <property type="entry name" value="FAD/NAD(P)-binding domain"/>
    <property type="match status" value="1"/>
</dbReference>
<dbReference type="GO" id="GO:0046592">
    <property type="term" value="F:polyamine oxidase activity"/>
    <property type="evidence" value="ECO:0007669"/>
    <property type="project" value="TreeGrafter"/>
</dbReference>
<name>A0A8S0QM76_OLEEU</name>
<feature type="binding site" evidence="7">
    <location>
        <position position="17"/>
    </location>
    <ligand>
        <name>FAD</name>
        <dbReference type="ChEBI" id="CHEBI:57692"/>
    </ligand>
</feature>
<dbReference type="Pfam" id="PF01593">
    <property type="entry name" value="Amino_oxidase"/>
    <property type="match status" value="1"/>
</dbReference>
<dbReference type="GO" id="GO:0050660">
    <property type="term" value="F:flavin adenine dinucleotide binding"/>
    <property type="evidence" value="ECO:0007669"/>
    <property type="project" value="UniProtKB-ARBA"/>
</dbReference>
<evidence type="ECO:0000256" key="7">
    <source>
        <dbReference type="PIRSR" id="PIRSR601613-1"/>
    </source>
</evidence>
<dbReference type="AlphaFoldDB" id="A0A8S0QM76"/>
<keyword evidence="10" id="KW-1185">Reference proteome</keyword>
<dbReference type="PRINTS" id="PR00757">
    <property type="entry name" value="AMINEOXDASEF"/>
</dbReference>
<evidence type="ECO:0000313" key="9">
    <source>
        <dbReference type="EMBL" id="CAA2968747.1"/>
    </source>
</evidence>
<feature type="domain" description="Amine oxidase" evidence="8">
    <location>
        <begin position="16"/>
        <end position="435"/>
    </location>
</feature>
<feature type="binding site" evidence="7">
    <location>
        <begin position="37"/>
        <end position="38"/>
    </location>
    <ligand>
        <name>FAD</name>
        <dbReference type="ChEBI" id="CHEBI:57692"/>
    </ligand>
</feature>
<comment type="pathway">
    <text evidence="2">Amine and polyamine degradation; spermine degradation.</text>
</comment>
<dbReference type="Gramene" id="OE9A054788T1">
    <property type="protein sequence ID" value="OE9A054788C1"/>
    <property type="gene ID" value="OE9A054788"/>
</dbReference>
<dbReference type="GO" id="GO:0006598">
    <property type="term" value="P:polyamine catabolic process"/>
    <property type="evidence" value="ECO:0007669"/>
    <property type="project" value="TreeGrafter"/>
</dbReference>
<dbReference type="Gene3D" id="3.90.660.10">
    <property type="match status" value="1"/>
</dbReference>
<dbReference type="OrthoDB" id="5046242at2759"/>
<dbReference type="EMBL" id="CACTIH010001920">
    <property type="protein sequence ID" value="CAA2968747.1"/>
    <property type="molecule type" value="Genomic_DNA"/>
</dbReference>
<evidence type="ECO:0000256" key="2">
    <source>
        <dbReference type="ARBA" id="ARBA00004723"/>
    </source>
</evidence>
<dbReference type="InterPro" id="IPR001613">
    <property type="entry name" value="Flavin_amine_oxidase"/>
</dbReference>
<feature type="binding site" evidence="7">
    <location>
        <position position="218"/>
    </location>
    <ligand>
        <name>FAD</name>
        <dbReference type="ChEBI" id="CHEBI:57692"/>
    </ligand>
</feature>
<comment type="caution">
    <text evidence="9">The sequence shown here is derived from an EMBL/GenBank/DDBJ whole genome shotgun (WGS) entry which is preliminary data.</text>
</comment>
<comment type="similarity">
    <text evidence="3">Belongs to the flavin monoamine oxidase family.</text>
</comment>
<dbReference type="FunFam" id="3.90.660.10:FF:000012">
    <property type="entry name" value="Polyamine oxidase 1"/>
    <property type="match status" value="1"/>
</dbReference>
<evidence type="ECO:0000256" key="4">
    <source>
        <dbReference type="ARBA" id="ARBA00022630"/>
    </source>
</evidence>
<keyword evidence="6" id="KW-0560">Oxidoreductase</keyword>
<proteinExistence type="inferred from homology"/>
<evidence type="ECO:0000256" key="1">
    <source>
        <dbReference type="ARBA" id="ARBA00001974"/>
    </source>
</evidence>
<keyword evidence="4" id="KW-0285">Flavoprotein</keyword>
<evidence type="ECO:0000256" key="3">
    <source>
        <dbReference type="ARBA" id="ARBA00005995"/>
    </source>
</evidence>
<evidence type="ECO:0000313" key="10">
    <source>
        <dbReference type="Proteomes" id="UP000594638"/>
    </source>
</evidence>
<dbReference type="PANTHER" id="PTHR10742:SF368">
    <property type="entry name" value="POLYAMINE OXIDASE 1"/>
    <property type="match status" value="1"/>
</dbReference>
<dbReference type="InterPro" id="IPR002937">
    <property type="entry name" value="Amino_oxidase"/>
</dbReference>
<dbReference type="Gene3D" id="3.50.50.60">
    <property type="entry name" value="FAD/NAD(P)-binding domain"/>
    <property type="match status" value="1"/>
</dbReference>
<accession>A0A8S0QM76</accession>
<dbReference type="InterPro" id="IPR036188">
    <property type="entry name" value="FAD/NAD-bd_sf"/>
</dbReference>
<dbReference type="PANTHER" id="PTHR10742">
    <property type="entry name" value="FLAVIN MONOAMINE OXIDASE"/>
    <property type="match status" value="1"/>
</dbReference>
<organism evidence="9 10">
    <name type="scientific">Olea europaea subsp. europaea</name>
    <dbReference type="NCBI Taxonomy" id="158383"/>
    <lineage>
        <taxon>Eukaryota</taxon>
        <taxon>Viridiplantae</taxon>
        <taxon>Streptophyta</taxon>
        <taxon>Embryophyta</taxon>
        <taxon>Tracheophyta</taxon>
        <taxon>Spermatophyta</taxon>
        <taxon>Magnoliopsida</taxon>
        <taxon>eudicotyledons</taxon>
        <taxon>Gunneridae</taxon>
        <taxon>Pentapetalae</taxon>
        <taxon>asterids</taxon>
        <taxon>lamiids</taxon>
        <taxon>Lamiales</taxon>
        <taxon>Oleaceae</taxon>
        <taxon>Oleeae</taxon>
        <taxon>Olea</taxon>
    </lineage>
</organism>